<protein>
    <submittedName>
        <fullName evidence="1">Uncharacterized protein</fullName>
    </submittedName>
</protein>
<proteinExistence type="predicted"/>
<organism evidence="1 2">
    <name type="scientific">Trichonephila clavata</name>
    <name type="common">Joro spider</name>
    <name type="synonym">Nephila clavata</name>
    <dbReference type="NCBI Taxonomy" id="2740835"/>
    <lineage>
        <taxon>Eukaryota</taxon>
        <taxon>Metazoa</taxon>
        <taxon>Ecdysozoa</taxon>
        <taxon>Arthropoda</taxon>
        <taxon>Chelicerata</taxon>
        <taxon>Arachnida</taxon>
        <taxon>Araneae</taxon>
        <taxon>Araneomorphae</taxon>
        <taxon>Entelegynae</taxon>
        <taxon>Araneoidea</taxon>
        <taxon>Nephilidae</taxon>
        <taxon>Trichonephila</taxon>
    </lineage>
</organism>
<keyword evidence="2" id="KW-1185">Reference proteome</keyword>
<dbReference type="EMBL" id="BMAO01011424">
    <property type="protein sequence ID" value="GFQ73509.1"/>
    <property type="molecule type" value="Genomic_DNA"/>
</dbReference>
<evidence type="ECO:0000313" key="1">
    <source>
        <dbReference type="EMBL" id="GFQ73509.1"/>
    </source>
</evidence>
<sequence length="80" mass="9202">MYVIVVSPIQSKGDHISLKDAAWYDDITLQRIVAFICSRIHLIFCLFPANIRQFEREAGLFEEEILEKAPKRIKGIISVP</sequence>
<dbReference type="Proteomes" id="UP000887116">
    <property type="component" value="Unassembled WGS sequence"/>
</dbReference>
<gene>
    <name evidence="1" type="ORF">TNCT_106631</name>
</gene>
<accession>A0A8X6GTJ6</accession>
<dbReference type="AlphaFoldDB" id="A0A8X6GTJ6"/>
<reference evidence="1" key="1">
    <citation type="submission" date="2020-07" db="EMBL/GenBank/DDBJ databases">
        <title>Multicomponent nature underlies the extraordinary mechanical properties of spider dragline silk.</title>
        <authorList>
            <person name="Kono N."/>
            <person name="Nakamura H."/>
            <person name="Mori M."/>
            <person name="Yoshida Y."/>
            <person name="Ohtoshi R."/>
            <person name="Malay A.D."/>
            <person name="Moran D.A.P."/>
            <person name="Tomita M."/>
            <person name="Numata K."/>
            <person name="Arakawa K."/>
        </authorList>
    </citation>
    <scope>NUCLEOTIDE SEQUENCE</scope>
</reference>
<comment type="caution">
    <text evidence="1">The sequence shown here is derived from an EMBL/GenBank/DDBJ whole genome shotgun (WGS) entry which is preliminary data.</text>
</comment>
<name>A0A8X6GTJ6_TRICU</name>
<evidence type="ECO:0000313" key="2">
    <source>
        <dbReference type="Proteomes" id="UP000887116"/>
    </source>
</evidence>